<reference evidence="4" key="1">
    <citation type="submission" date="2016-02" db="EMBL/GenBank/DDBJ databases">
        <title>Comparative genomics of biotechnologically important yeasts.</title>
        <authorList>
            <consortium name="DOE Joint Genome Institute"/>
            <person name="Riley R."/>
            <person name="Haridas S."/>
            <person name="Wolfe K.H."/>
            <person name="Lopes M.R."/>
            <person name="Hittinger C.T."/>
            <person name="Goker M."/>
            <person name="Salamov A."/>
            <person name="Wisecaver J."/>
            <person name="Long T.M."/>
            <person name="Aerts A.L."/>
            <person name="Barry K."/>
            <person name="Choi C."/>
            <person name="Clum A."/>
            <person name="Coughlan A.Y."/>
            <person name="Deshpande S."/>
            <person name="Douglass A.P."/>
            <person name="Hanson S.J."/>
            <person name="Klenk H.-P."/>
            <person name="Labutti K."/>
            <person name="Lapidus A."/>
            <person name="Lindquist E."/>
            <person name="Lipzen A."/>
            <person name="Meier-Kolthoff J.P."/>
            <person name="Ohm R.A."/>
            <person name="Otillar R.P."/>
            <person name="Pangilinan J."/>
            <person name="Peng Y."/>
            <person name="Rokas A."/>
            <person name="Rosa C.A."/>
            <person name="Scheuner C."/>
            <person name="Sibirny A.A."/>
            <person name="Slot J.C."/>
            <person name="Stielow J.B."/>
            <person name="Sun H."/>
            <person name="Kurtzman C.P."/>
            <person name="Blackwell M."/>
            <person name="Jeffries T.W."/>
            <person name="Grigoriev I.V."/>
        </authorList>
    </citation>
    <scope>NUCLEOTIDE SEQUENCE [LARGE SCALE GENOMIC DNA]</scope>
    <source>
        <strain evidence="4">NRRL Y-17796</strain>
    </source>
</reference>
<proteinExistence type="predicted"/>
<evidence type="ECO:0000313" key="3">
    <source>
        <dbReference type="EMBL" id="ODV89250.1"/>
    </source>
</evidence>
<keyword evidence="1" id="KW-0175">Coiled coil</keyword>
<dbReference type="AlphaFoldDB" id="A0A1E4TBW0"/>
<dbReference type="EMBL" id="KV453843">
    <property type="protein sequence ID" value="ODV89250.1"/>
    <property type="molecule type" value="Genomic_DNA"/>
</dbReference>
<feature type="compositionally biased region" description="Basic and acidic residues" evidence="2">
    <location>
        <begin position="613"/>
        <end position="629"/>
    </location>
</feature>
<sequence>MRTSTTTPDHPSIYIVFCSAMFKKYSKTDKQDKSAAKWAIGSIPSVMFGTPYPKGSRTGADLSAIPVARPSLDHSVLDDNEPRPIIKSALKYDSSNSSPSKSVRFERPTLDDDTVAQTNITDNIPSLVRSGLPDNFPGKLPSPVRAQSSQDTLRPAEAKQMASKLEEEGAFNSDSPLSRHSYMRPSFMPSSKGAMTEDANPAGYSDTYFEDSSYEELQQQQQVSNAWKSKFNDADRQRYEAQEKLRELEQAYNEVVNIANEESSRSHMLQAKFDDSMNKLESQTDMIESLKSSLAQLSHQVEVLNMHNESQASKESESPSASASIISELKNCHEIIRAQDAKLAEKEELIRQLETQKSTGKFKPTDIEENALVDMLIKSEHPTILKMKEEVKIARKAARQAKAQSNELRDAKRELIDAKEQTEKLQSEIVQLKSKFAKEKKETSELIDGYERTEKLLNLQLSEARRNIVDLEVRCSESQRAVSTKATTQLKLEVERLRSECEKKSRDNLELQELNNSLESRCRIKENQIADLEVDLSRMQTTCSNSRKEVELLERQLSNMSKVEESENFMRRSGVRVKARESSMHSHHSHGFGRGGVPFAEKPAMNANRRRPVSKESEISAGTLEDKENNFMIAS</sequence>
<feature type="region of interest" description="Disordered" evidence="2">
    <location>
        <begin position="606"/>
        <end position="635"/>
    </location>
</feature>
<feature type="coiled-coil region" evidence="1">
    <location>
        <begin position="231"/>
        <end position="300"/>
    </location>
</feature>
<accession>A0A1E4TBW0</accession>
<evidence type="ECO:0000313" key="4">
    <source>
        <dbReference type="Proteomes" id="UP000095023"/>
    </source>
</evidence>
<feature type="coiled-coil region" evidence="1">
    <location>
        <begin position="384"/>
        <end position="563"/>
    </location>
</feature>
<name>A0A1E4TBW0_9ASCO</name>
<gene>
    <name evidence="3" type="ORF">CANCADRAFT_45695</name>
</gene>
<protein>
    <submittedName>
        <fullName evidence="3">Uncharacterized protein</fullName>
    </submittedName>
</protein>
<dbReference type="Proteomes" id="UP000095023">
    <property type="component" value="Unassembled WGS sequence"/>
</dbReference>
<feature type="region of interest" description="Disordered" evidence="2">
    <location>
        <begin position="131"/>
        <end position="161"/>
    </location>
</feature>
<keyword evidence="4" id="KW-1185">Reference proteome</keyword>
<evidence type="ECO:0000256" key="2">
    <source>
        <dbReference type="SAM" id="MobiDB-lite"/>
    </source>
</evidence>
<evidence type="ECO:0000256" key="1">
    <source>
        <dbReference type="SAM" id="Coils"/>
    </source>
</evidence>
<organism evidence="3 4">
    <name type="scientific">Tortispora caseinolytica NRRL Y-17796</name>
    <dbReference type="NCBI Taxonomy" id="767744"/>
    <lineage>
        <taxon>Eukaryota</taxon>
        <taxon>Fungi</taxon>
        <taxon>Dikarya</taxon>
        <taxon>Ascomycota</taxon>
        <taxon>Saccharomycotina</taxon>
        <taxon>Trigonopsidomycetes</taxon>
        <taxon>Trigonopsidales</taxon>
        <taxon>Trigonopsidaceae</taxon>
        <taxon>Tortispora</taxon>
    </lineage>
</organism>